<dbReference type="EMBL" id="JASPKZ010001680">
    <property type="protein sequence ID" value="KAJ9597177.1"/>
    <property type="molecule type" value="Genomic_DNA"/>
</dbReference>
<evidence type="ECO:0008006" key="4">
    <source>
        <dbReference type="Google" id="ProtNLM"/>
    </source>
</evidence>
<name>A0AAD8EPI7_DIPPU</name>
<feature type="compositionally biased region" description="Polar residues" evidence="1">
    <location>
        <begin position="95"/>
        <end position="104"/>
    </location>
</feature>
<comment type="caution">
    <text evidence="2">The sequence shown here is derived from an EMBL/GenBank/DDBJ whole genome shotgun (WGS) entry which is preliminary data.</text>
</comment>
<feature type="non-terminal residue" evidence="2">
    <location>
        <position position="1"/>
    </location>
</feature>
<feature type="region of interest" description="Disordered" evidence="1">
    <location>
        <begin position="1"/>
        <end position="28"/>
    </location>
</feature>
<keyword evidence="3" id="KW-1185">Reference proteome</keyword>
<evidence type="ECO:0000313" key="3">
    <source>
        <dbReference type="Proteomes" id="UP001233999"/>
    </source>
</evidence>
<proteinExistence type="predicted"/>
<protein>
    <recommendedName>
        <fullName evidence="4">Supervillin</fullName>
    </recommendedName>
</protein>
<sequence length="129" mass="14476">RVSSSPLSDQRTKVHALEGLPSPDGGHRAERMARYKEERRRQLASQYGAHEEVAYTPQRRYITRSAVKNGDNSEQQQAKVRTTRTSRLRAAATSPTGMYSSGEENALTNSISEDLGLNVDIIPYHIVYE</sequence>
<dbReference type="Proteomes" id="UP001233999">
    <property type="component" value="Unassembled WGS sequence"/>
</dbReference>
<reference evidence="2" key="1">
    <citation type="journal article" date="2023" name="IScience">
        <title>Live-bearing cockroach genome reveals convergent evolutionary mechanisms linked to viviparity in insects and beyond.</title>
        <authorList>
            <person name="Fouks B."/>
            <person name="Harrison M.C."/>
            <person name="Mikhailova A.A."/>
            <person name="Marchal E."/>
            <person name="English S."/>
            <person name="Carruthers M."/>
            <person name="Jennings E.C."/>
            <person name="Chiamaka E.L."/>
            <person name="Frigard R.A."/>
            <person name="Pippel M."/>
            <person name="Attardo G.M."/>
            <person name="Benoit J.B."/>
            <person name="Bornberg-Bauer E."/>
            <person name="Tobe S.S."/>
        </authorList>
    </citation>
    <scope>NUCLEOTIDE SEQUENCE</scope>
    <source>
        <strain evidence="2">Stay&amp;Tobe</strain>
    </source>
</reference>
<evidence type="ECO:0000256" key="1">
    <source>
        <dbReference type="SAM" id="MobiDB-lite"/>
    </source>
</evidence>
<dbReference type="AlphaFoldDB" id="A0AAD8EPI7"/>
<accession>A0AAD8EPI7</accession>
<gene>
    <name evidence="2" type="ORF">L9F63_026933</name>
</gene>
<feature type="region of interest" description="Disordered" evidence="1">
    <location>
        <begin position="66"/>
        <end position="104"/>
    </location>
</feature>
<feature type="compositionally biased region" description="Polar residues" evidence="1">
    <location>
        <begin position="70"/>
        <end position="80"/>
    </location>
</feature>
<reference evidence="2" key="2">
    <citation type="submission" date="2023-05" db="EMBL/GenBank/DDBJ databases">
        <authorList>
            <person name="Fouks B."/>
        </authorList>
    </citation>
    <scope>NUCLEOTIDE SEQUENCE</scope>
    <source>
        <strain evidence="2">Stay&amp;Tobe</strain>
        <tissue evidence="2">Testes</tissue>
    </source>
</reference>
<evidence type="ECO:0000313" key="2">
    <source>
        <dbReference type="EMBL" id="KAJ9597177.1"/>
    </source>
</evidence>
<organism evidence="2 3">
    <name type="scientific">Diploptera punctata</name>
    <name type="common">Pacific beetle cockroach</name>
    <dbReference type="NCBI Taxonomy" id="6984"/>
    <lineage>
        <taxon>Eukaryota</taxon>
        <taxon>Metazoa</taxon>
        <taxon>Ecdysozoa</taxon>
        <taxon>Arthropoda</taxon>
        <taxon>Hexapoda</taxon>
        <taxon>Insecta</taxon>
        <taxon>Pterygota</taxon>
        <taxon>Neoptera</taxon>
        <taxon>Polyneoptera</taxon>
        <taxon>Dictyoptera</taxon>
        <taxon>Blattodea</taxon>
        <taxon>Blaberoidea</taxon>
        <taxon>Blaberidae</taxon>
        <taxon>Diplopterinae</taxon>
        <taxon>Diploptera</taxon>
    </lineage>
</organism>
<feature type="non-terminal residue" evidence="2">
    <location>
        <position position="129"/>
    </location>
</feature>